<accession>A0A6P7TY66</accession>
<protein>
    <submittedName>
        <fullName evidence="3">Uncharacterized protein LOC115231542</fullName>
    </submittedName>
</protein>
<dbReference type="InterPro" id="IPR000477">
    <property type="entry name" value="RT_dom"/>
</dbReference>
<dbReference type="RefSeq" id="XP_029657404.1">
    <property type="nucleotide sequence ID" value="XM_029801544.1"/>
</dbReference>
<dbReference type="Pfam" id="PF00078">
    <property type="entry name" value="RVT_1"/>
    <property type="match status" value="1"/>
</dbReference>
<name>A0A6P7TY66_9MOLL</name>
<evidence type="ECO:0000259" key="1">
    <source>
        <dbReference type="PROSITE" id="PS50878"/>
    </source>
</evidence>
<dbReference type="PANTHER" id="PTHR35450:SF2">
    <property type="entry name" value="REVERSE TRANSCRIPTASE DOMAIN-CONTAINING PROTEIN"/>
    <property type="match status" value="1"/>
</dbReference>
<dbReference type="CDD" id="cd01650">
    <property type="entry name" value="RT_nLTR_like"/>
    <property type="match status" value="1"/>
</dbReference>
<feature type="domain" description="Reverse transcriptase" evidence="1">
    <location>
        <begin position="358"/>
        <end position="626"/>
    </location>
</feature>
<proteinExistence type="predicted"/>
<dbReference type="Proteomes" id="UP000515154">
    <property type="component" value="Unplaced"/>
</dbReference>
<dbReference type="PROSITE" id="PS50878">
    <property type="entry name" value="RT_POL"/>
    <property type="match status" value="1"/>
</dbReference>
<dbReference type="Gene3D" id="3.30.70.2630">
    <property type="match status" value="1"/>
</dbReference>
<dbReference type="KEGG" id="osn:115231542"/>
<dbReference type="InterPro" id="IPR043502">
    <property type="entry name" value="DNA/RNA_pol_sf"/>
</dbReference>
<evidence type="ECO:0000313" key="3">
    <source>
        <dbReference type="RefSeq" id="XP_029657404.1"/>
    </source>
</evidence>
<reference evidence="3" key="1">
    <citation type="submission" date="2025-08" db="UniProtKB">
        <authorList>
            <consortium name="RefSeq"/>
        </authorList>
    </citation>
    <scope>IDENTIFICATION</scope>
</reference>
<dbReference type="PANTHER" id="PTHR35450">
    <property type="entry name" value="REVERSE TRANSCRIPTASE DOMAIN-CONTAINING PROTEIN"/>
    <property type="match status" value="1"/>
</dbReference>
<dbReference type="Gene3D" id="1.10.10.2210">
    <property type="match status" value="1"/>
</dbReference>
<dbReference type="SUPFAM" id="SSF56672">
    <property type="entry name" value="DNA/RNA polymerases"/>
    <property type="match status" value="1"/>
</dbReference>
<sequence length="756" mass="87456">MLCKTRLNTVNSFIALNEYAISLLDDYVGTMEFKPYGFNDLDCKSISDVKKLLKVKRHNETCGNQNDVGVTENGNSLSKTEISLYGKCKEEFNFQIKRVISISRDSRKPTKKIPYKLVKKDILVALDAVISNYVLTCPSKDINEITDIIFAGQCAYENLVLKNKIRTSWRENIEKRITKFKENLTLIANFSSLKSKSEKDTALDFMCSFEYKKSRKGEITRICTLIENRIKIMEKRISIYESRKSFRRDNFCFELNRRRFYRNLNGGENNKYTLPEGECLSFWEKIWKKDENHIVTDVVGKRITGIEQSPVDIKPDFIKSIINYAPNWKTSGCNGVYCFFIKKFESLHNYLCDEILKIINRDYCPGQWFYTGVTFLIPKKACCESPNDLRPNTCMPILYKLVTKCVNTKLTDYIEAFGLVSDNQLGARRHCQGAKEQALINQCINNHYGNNLFATWIDINKAFDSVNHEFLSLVLDYSGLPEWIVKFIKSLISKWKVILNLNVNRIGTVKLERGILQGDSLSPQLFTLVMDPLSRILNHKFPKICIDHNDPSQITYSTNHLLFIDDLKILAEKENTILRMMESIDEYFSVVGLRRNSEKSATNLNYVKETRSLDGYDGYRYLGVLEDKGSNVLKHEVMKKIAENVKKRIESLVSTKLNAVNLFKAINEYCLSLYNYYIGLIDIEPHEFQAIDTEVRRILSNLHVHLKPANKERLYISRSNLGRGLNSIVHKSECMLYQFLTDLERKSAMCLRKAGI</sequence>
<organism evidence="2 3">
    <name type="scientific">Octopus sinensis</name>
    <name type="common">East Asian common octopus</name>
    <dbReference type="NCBI Taxonomy" id="2607531"/>
    <lineage>
        <taxon>Eukaryota</taxon>
        <taxon>Metazoa</taxon>
        <taxon>Spiralia</taxon>
        <taxon>Lophotrochozoa</taxon>
        <taxon>Mollusca</taxon>
        <taxon>Cephalopoda</taxon>
        <taxon>Coleoidea</taxon>
        <taxon>Octopodiformes</taxon>
        <taxon>Octopoda</taxon>
        <taxon>Incirrata</taxon>
        <taxon>Octopodidae</taxon>
        <taxon>Octopus</taxon>
    </lineage>
</organism>
<dbReference type="Gene3D" id="3.10.10.20">
    <property type="match status" value="1"/>
</dbReference>
<keyword evidence="2" id="KW-1185">Reference proteome</keyword>
<gene>
    <name evidence="3" type="primary">LOC115231542</name>
</gene>
<evidence type="ECO:0000313" key="2">
    <source>
        <dbReference type="Proteomes" id="UP000515154"/>
    </source>
</evidence>
<dbReference type="AlphaFoldDB" id="A0A6P7TY66"/>